<sequence>MKKTVDFRPAARTENSIVSHVMKAGQHVMENKALNRAVTTVSNRVAEHARHIVQSIARPEGEAPTSPKRASCPPGPDGMQQPRDDERPREGNSVQATAANPEPGGYENVRVLFLSWDSTMSSGPMAAIMTLLRELLGMSYNFRVHEFVLPSNSSQAEEALLYYLGSQGFYTGVEEAPEKELVIVIYNGYSARGLTSSTFYIHGNKGKTPWEWIERRFVFAPYDTLLIMNCYYAPSATRSFQRGTNMVVSALGPECNLRRQILGPPKELAPTTQDEQLRGHPRHQRSGISPSDWLNIFLETVLSAFEKNLASKRKVSVKDLYLELLQAHQVHGFEECQHAAKIGPYCDFITSTMQAEPVSIEVNRVQDDENDPDLHDWMLV</sequence>
<feature type="region of interest" description="Disordered" evidence="1">
    <location>
        <begin position="263"/>
        <end position="286"/>
    </location>
</feature>
<dbReference type="EMBL" id="JAUIQD010000001">
    <property type="protein sequence ID" value="KAK3362472.1"/>
    <property type="molecule type" value="Genomic_DNA"/>
</dbReference>
<dbReference type="Proteomes" id="UP001275084">
    <property type="component" value="Unassembled WGS sequence"/>
</dbReference>
<protein>
    <submittedName>
        <fullName evidence="2">Uncharacterized protein</fullName>
    </submittedName>
</protein>
<accession>A0AAJ0HTR2</accession>
<feature type="region of interest" description="Disordered" evidence="1">
    <location>
        <begin position="55"/>
        <end position="103"/>
    </location>
</feature>
<reference evidence="2" key="1">
    <citation type="journal article" date="2023" name="Mol. Phylogenet. Evol.">
        <title>Genome-scale phylogeny and comparative genomics of the fungal order Sordariales.</title>
        <authorList>
            <person name="Hensen N."/>
            <person name="Bonometti L."/>
            <person name="Westerberg I."/>
            <person name="Brannstrom I.O."/>
            <person name="Guillou S."/>
            <person name="Cros-Aarteil S."/>
            <person name="Calhoun S."/>
            <person name="Haridas S."/>
            <person name="Kuo A."/>
            <person name="Mondo S."/>
            <person name="Pangilinan J."/>
            <person name="Riley R."/>
            <person name="LaButti K."/>
            <person name="Andreopoulos B."/>
            <person name="Lipzen A."/>
            <person name="Chen C."/>
            <person name="Yan M."/>
            <person name="Daum C."/>
            <person name="Ng V."/>
            <person name="Clum A."/>
            <person name="Steindorff A."/>
            <person name="Ohm R.A."/>
            <person name="Martin F."/>
            <person name="Silar P."/>
            <person name="Natvig D.O."/>
            <person name="Lalanne C."/>
            <person name="Gautier V."/>
            <person name="Ament-Velasquez S.L."/>
            <person name="Kruys A."/>
            <person name="Hutchinson M.I."/>
            <person name="Powell A.J."/>
            <person name="Barry K."/>
            <person name="Miller A.N."/>
            <person name="Grigoriev I.V."/>
            <person name="Debuchy R."/>
            <person name="Gladieux P."/>
            <person name="Hiltunen Thoren M."/>
            <person name="Johannesson H."/>
        </authorList>
    </citation>
    <scope>NUCLEOTIDE SEQUENCE</scope>
    <source>
        <strain evidence="2">CBS 955.72</strain>
    </source>
</reference>
<proteinExistence type="predicted"/>
<reference evidence="2" key="2">
    <citation type="submission" date="2023-06" db="EMBL/GenBank/DDBJ databases">
        <authorList>
            <consortium name="Lawrence Berkeley National Laboratory"/>
            <person name="Haridas S."/>
            <person name="Hensen N."/>
            <person name="Bonometti L."/>
            <person name="Westerberg I."/>
            <person name="Brannstrom I.O."/>
            <person name="Guillou S."/>
            <person name="Cros-Aarteil S."/>
            <person name="Calhoun S."/>
            <person name="Kuo A."/>
            <person name="Mondo S."/>
            <person name="Pangilinan J."/>
            <person name="Riley R."/>
            <person name="Labutti K."/>
            <person name="Andreopoulos B."/>
            <person name="Lipzen A."/>
            <person name="Chen C."/>
            <person name="Yanf M."/>
            <person name="Daum C."/>
            <person name="Ng V."/>
            <person name="Clum A."/>
            <person name="Steindorff A."/>
            <person name="Ohm R."/>
            <person name="Martin F."/>
            <person name="Silar P."/>
            <person name="Natvig D."/>
            <person name="Lalanne C."/>
            <person name="Gautier V."/>
            <person name="Ament-Velasquez S.L."/>
            <person name="Kruys A."/>
            <person name="Hutchinson M.I."/>
            <person name="Powell A.J."/>
            <person name="Barry K."/>
            <person name="Miller A.N."/>
            <person name="Grigoriev I.V."/>
            <person name="Debuchy R."/>
            <person name="Gladieux P."/>
            <person name="Thoren M.H."/>
            <person name="Johannesson H."/>
        </authorList>
    </citation>
    <scope>NUCLEOTIDE SEQUENCE</scope>
    <source>
        <strain evidence="2">CBS 955.72</strain>
    </source>
</reference>
<evidence type="ECO:0000313" key="2">
    <source>
        <dbReference type="EMBL" id="KAK3362472.1"/>
    </source>
</evidence>
<evidence type="ECO:0000313" key="3">
    <source>
        <dbReference type="Proteomes" id="UP001275084"/>
    </source>
</evidence>
<name>A0AAJ0HTR2_9PEZI</name>
<gene>
    <name evidence="2" type="ORF">B0T25DRAFT_7386</name>
</gene>
<organism evidence="2 3">
    <name type="scientific">Lasiosphaeria hispida</name>
    <dbReference type="NCBI Taxonomy" id="260671"/>
    <lineage>
        <taxon>Eukaryota</taxon>
        <taxon>Fungi</taxon>
        <taxon>Dikarya</taxon>
        <taxon>Ascomycota</taxon>
        <taxon>Pezizomycotina</taxon>
        <taxon>Sordariomycetes</taxon>
        <taxon>Sordariomycetidae</taxon>
        <taxon>Sordariales</taxon>
        <taxon>Lasiosphaeriaceae</taxon>
        <taxon>Lasiosphaeria</taxon>
    </lineage>
</organism>
<comment type="caution">
    <text evidence="2">The sequence shown here is derived from an EMBL/GenBank/DDBJ whole genome shotgun (WGS) entry which is preliminary data.</text>
</comment>
<keyword evidence="3" id="KW-1185">Reference proteome</keyword>
<dbReference type="AlphaFoldDB" id="A0AAJ0HTR2"/>
<evidence type="ECO:0000256" key="1">
    <source>
        <dbReference type="SAM" id="MobiDB-lite"/>
    </source>
</evidence>